<sequence length="318" mass="36504">MNHFTLLQNTLKVTKKSKVCVVSHDAGGAEILASYVARNELDSLFVLAGPAIKVFERRMGKIKITNLEEALMSCDWCLCSTSWQSDLEWKAIRQARDAHKHVVVFLDHWVNYRERFIRQGIEHLPDEIWVGDVYAQNMASQIFLDIPIKLVKNTYFKDIQEQLKKHPHKKSAKATEVTVLCVCEPIADHALKTYGDERYWGYTEHDALEYFLENISVLNEEVKKVIIRPHPSEPLGKYSYVREKFCDLTIDLGVRRTLLEEISQSHVVVGCETMAMVIGLLAQKRVISCIPPEGKPCSLPQTEIEYLAELIKIHEPTR</sequence>
<gene>
    <name evidence="1" type="ORF">NEA10_13840</name>
</gene>
<dbReference type="EMBL" id="CP098611">
    <property type="protein sequence ID" value="USR89932.1"/>
    <property type="molecule type" value="Genomic_DNA"/>
</dbReference>
<dbReference type="Proteomes" id="UP001056708">
    <property type="component" value="Chromosome"/>
</dbReference>
<proteinExistence type="predicted"/>
<evidence type="ECO:0008006" key="3">
    <source>
        <dbReference type="Google" id="ProtNLM"/>
    </source>
</evidence>
<accession>A0ABY5AM71</accession>
<dbReference type="RefSeq" id="WP_252661324.1">
    <property type="nucleotide sequence ID" value="NZ_CP098611.1"/>
</dbReference>
<name>A0ABY5AM71_9CYAN</name>
<reference evidence="1" key="1">
    <citation type="submission" date="2022-06" db="EMBL/GenBank/DDBJ databases">
        <title>Genome sequence of Phormidium yuhuli AB48 isolated from an industrial photobioreactor environment.</title>
        <authorList>
            <person name="Qiu Y."/>
            <person name="Noonan A.J.C."/>
            <person name="Dofher K."/>
            <person name="Koch M."/>
            <person name="Kieft B."/>
            <person name="Lin X."/>
            <person name="Ziels R.M."/>
            <person name="Hallam S.J."/>
        </authorList>
    </citation>
    <scope>NUCLEOTIDE SEQUENCE</scope>
    <source>
        <strain evidence="1">AB48</strain>
    </source>
</reference>
<evidence type="ECO:0000313" key="1">
    <source>
        <dbReference type="EMBL" id="USR89932.1"/>
    </source>
</evidence>
<evidence type="ECO:0000313" key="2">
    <source>
        <dbReference type="Proteomes" id="UP001056708"/>
    </source>
</evidence>
<keyword evidence="2" id="KW-1185">Reference proteome</keyword>
<protein>
    <recommendedName>
        <fullName evidence="3">Capsule polysaccharide biosynthesis protein</fullName>
    </recommendedName>
</protein>
<organism evidence="1 2">
    <name type="scientific">Phormidium yuhuli AB48</name>
    <dbReference type="NCBI Taxonomy" id="2940671"/>
    <lineage>
        <taxon>Bacteria</taxon>
        <taxon>Bacillati</taxon>
        <taxon>Cyanobacteriota</taxon>
        <taxon>Cyanophyceae</taxon>
        <taxon>Oscillatoriophycideae</taxon>
        <taxon>Oscillatoriales</taxon>
        <taxon>Oscillatoriaceae</taxon>
        <taxon>Phormidium</taxon>
        <taxon>Phormidium yuhuli</taxon>
    </lineage>
</organism>